<accession>A0A511WS88</accession>
<keyword evidence="1" id="KW-0812">Transmembrane</keyword>
<feature type="transmembrane region" description="Helical" evidence="1">
    <location>
        <begin position="360"/>
        <end position="384"/>
    </location>
</feature>
<organism evidence="3 4">
    <name type="scientific">Halobacillus faecis</name>
    <dbReference type="NCBI Taxonomy" id="360184"/>
    <lineage>
        <taxon>Bacteria</taxon>
        <taxon>Bacillati</taxon>
        <taxon>Bacillota</taxon>
        <taxon>Bacilli</taxon>
        <taxon>Bacillales</taxon>
        <taxon>Bacillaceae</taxon>
        <taxon>Halobacillus</taxon>
    </lineage>
</organism>
<feature type="transmembrane region" description="Helical" evidence="1">
    <location>
        <begin position="132"/>
        <end position="153"/>
    </location>
</feature>
<protein>
    <submittedName>
        <fullName evidence="3">Stage III sporulation protein AE</fullName>
    </submittedName>
</protein>
<dbReference type="Pfam" id="PF09546">
    <property type="entry name" value="Spore_III_AE"/>
    <property type="match status" value="1"/>
</dbReference>
<dbReference type="OrthoDB" id="2373222at2"/>
<dbReference type="EMBL" id="BJYD01000004">
    <property type="protein sequence ID" value="GEN52112.1"/>
    <property type="molecule type" value="Genomic_DNA"/>
</dbReference>
<keyword evidence="1" id="KW-0472">Membrane</keyword>
<feature type="chain" id="PRO_5039407384" evidence="2">
    <location>
        <begin position="23"/>
        <end position="392"/>
    </location>
</feature>
<keyword evidence="1" id="KW-1133">Transmembrane helix</keyword>
<dbReference type="InterPro" id="IPR014194">
    <property type="entry name" value="Spore_III_AE"/>
</dbReference>
<dbReference type="NCBIfam" id="TIGR02829">
    <property type="entry name" value="spore_III_AE"/>
    <property type="match status" value="1"/>
</dbReference>
<keyword evidence="4" id="KW-1185">Reference proteome</keyword>
<evidence type="ECO:0000256" key="2">
    <source>
        <dbReference type="SAM" id="SignalP"/>
    </source>
</evidence>
<feature type="transmembrane region" description="Helical" evidence="1">
    <location>
        <begin position="165"/>
        <end position="191"/>
    </location>
</feature>
<feature type="transmembrane region" description="Helical" evidence="1">
    <location>
        <begin position="308"/>
        <end position="334"/>
    </location>
</feature>
<proteinExistence type="predicted"/>
<feature type="transmembrane region" description="Helical" evidence="1">
    <location>
        <begin position="203"/>
        <end position="223"/>
    </location>
</feature>
<keyword evidence="2" id="KW-0732">Signal</keyword>
<sequence length="392" mass="42647">MKRLVLCCLIIIGCLNSPITVAASPSPAPADANADLSMLDQVSTEELEESWNQLNQQYGDYLPSFHTNNFREFIQSESSVESSGWFSGILEFFFHELLLNGKLLASLLFLTLFSTLLHSVQSAFENSVVSKIAYMVVYLVLLTLALESFRQVIEYTLGAIERMSSFMIGLIPLLLGIMASFSHLMSISFFHPIIIALVQSSGLLVKYLLIPLFASSALLLIVGSLNETYKVDQLAELLRKTGMAIMGVFLTIFLGVISVQGTVTAVQDGITMKTARFVTGNFVPVVGRLFTDATDTILGASLVLKNTLGIAGVVILLGIAVFPAIKVLAIALIYKIAAALLQPLGDGPIIQAMDVVSRHILYIFAALLMVSMMFFLVIVIMVAASNITMMVR</sequence>
<feature type="signal peptide" evidence="2">
    <location>
        <begin position="1"/>
        <end position="22"/>
    </location>
</feature>
<gene>
    <name evidence="3" type="primary">spoIIIAE</name>
    <name evidence="3" type="ORF">HFA01_03740</name>
</gene>
<reference evidence="3 4" key="1">
    <citation type="submission" date="2019-07" db="EMBL/GenBank/DDBJ databases">
        <title>Whole genome shotgun sequence of Halobacillus faecis NBRC 103569.</title>
        <authorList>
            <person name="Hosoyama A."/>
            <person name="Uohara A."/>
            <person name="Ohji S."/>
            <person name="Ichikawa N."/>
        </authorList>
    </citation>
    <scope>NUCLEOTIDE SEQUENCE [LARGE SCALE GENOMIC DNA]</scope>
    <source>
        <strain evidence="3 4">NBRC 103569</strain>
    </source>
</reference>
<dbReference type="Proteomes" id="UP000321886">
    <property type="component" value="Unassembled WGS sequence"/>
</dbReference>
<name>A0A511WS88_9BACI</name>
<evidence type="ECO:0000256" key="1">
    <source>
        <dbReference type="SAM" id="Phobius"/>
    </source>
</evidence>
<feature type="transmembrane region" description="Helical" evidence="1">
    <location>
        <begin position="243"/>
        <end position="266"/>
    </location>
</feature>
<feature type="transmembrane region" description="Helical" evidence="1">
    <location>
        <begin position="103"/>
        <end position="120"/>
    </location>
</feature>
<dbReference type="AlphaFoldDB" id="A0A511WS88"/>
<comment type="caution">
    <text evidence="3">The sequence shown here is derived from an EMBL/GenBank/DDBJ whole genome shotgun (WGS) entry which is preliminary data.</text>
</comment>
<evidence type="ECO:0000313" key="3">
    <source>
        <dbReference type="EMBL" id="GEN52112.1"/>
    </source>
</evidence>
<evidence type="ECO:0000313" key="4">
    <source>
        <dbReference type="Proteomes" id="UP000321886"/>
    </source>
</evidence>